<sequence>MSCKGQAGGEHTSFSLHNKLPQVGRVGARLFKQMINESWQKLPDGQDNPKLKRRPGHPQDLSCTTR</sequence>
<protein>
    <submittedName>
        <fullName evidence="2">Uncharacterized protein</fullName>
    </submittedName>
</protein>
<accession>A0ABR3X3T5</accession>
<reference evidence="2 3" key="1">
    <citation type="journal article" date="2024" name="Commun. Biol.">
        <title>Comparative genomic analysis of thermophilic fungi reveals convergent evolutionary adaptations and gene losses.</title>
        <authorList>
            <person name="Steindorff A.S."/>
            <person name="Aguilar-Pontes M.V."/>
            <person name="Robinson A.J."/>
            <person name="Andreopoulos B."/>
            <person name="LaButti K."/>
            <person name="Kuo A."/>
            <person name="Mondo S."/>
            <person name="Riley R."/>
            <person name="Otillar R."/>
            <person name="Haridas S."/>
            <person name="Lipzen A."/>
            <person name="Grimwood J."/>
            <person name="Schmutz J."/>
            <person name="Clum A."/>
            <person name="Reid I.D."/>
            <person name="Moisan M.C."/>
            <person name="Butler G."/>
            <person name="Nguyen T.T.M."/>
            <person name="Dewar K."/>
            <person name="Conant G."/>
            <person name="Drula E."/>
            <person name="Henrissat B."/>
            <person name="Hansel C."/>
            <person name="Singer S."/>
            <person name="Hutchinson M.I."/>
            <person name="de Vries R.P."/>
            <person name="Natvig D.O."/>
            <person name="Powell A.J."/>
            <person name="Tsang A."/>
            <person name="Grigoriev I.V."/>
        </authorList>
    </citation>
    <scope>NUCLEOTIDE SEQUENCE [LARGE SCALE GENOMIC DNA]</scope>
    <source>
        <strain evidence="2 3">ATCC 24622</strain>
    </source>
</reference>
<evidence type="ECO:0000313" key="3">
    <source>
        <dbReference type="Proteomes" id="UP001586593"/>
    </source>
</evidence>
<organism evidence="2 3">
    <name type="scientific">Phialemonium thermophilum</name>
    <dbReference type="NCBI Taxonomy" id="223376"/>
    <lineage>
        <taxon>Eukaryota</taxon>
        <taxon>Fungi</taxon>
        <taxon>Dikarya</taxon>
        <taxon>Ascomycota</taxon>
        <taxon>Pezizomycotina</taxon>
        <taxon>Sordariomycetes</taxon>
        <taxon>Sordariomycetidae</taxon>
        <taxon>Cephalothecales</taxon>
        <taxon>Cephalothecaceae</taxon>
        <taxon>Phialemonium</taxon>
    </lineage>
</organism>
<gene>
    <name evidence="2" type="ORF">VTK73DRAFT_2532</name>
</gene>
<evidence type="ECO:0000313" key="2">
    <source>
        <dbReference type="EMBL" id="KAL1870557.1"/>
    </source>
</evidence>
<dbReference type="EMBL" id="JAZHXJ010000171">
    <property type="protein sequence ID" value="KAL1870557.1"/>
    <property type="molecule type" value="Genomic_DNA"/>
</dbReference>
<comment type="caution">
    <text evidence="2">The sequence shown here is derived from an EMBL/GenBank/DDBJ whole genome shotgun (WGS) entry which is preliminary data.</text>
</comment>
<feature type="region of interest" description="Disordered" evidence="1">
    <location>
        <begin position="39"/>
        <end position="66"/>
    </location>
</feature>
<dbReference type="Proteomes" id="UP001586593">
    <property type="component" value="Unassembled WGS sequence"/>
</dbReference>
<evidence type="ECO:0000256" key="1">
    <source>
        <dbReference type="SAM" id="MobiDB-lite"/>
    </source>
</evidence>
<proteinExistence type="predicted"/>
<feature type="region of interest" description="Disordered" evidence="1">
    <location>
        <begin position="1"/>
        <end position="21"/>
    </location>
</feature>
<keyword evidence="3" id="KW-1185">Reference proteome</keyword>
<name>A0ABR3X3T5_9PEZI</name>